<evidence type="ECO:0000313" key="4">
    <source>
        <dbReference type="EMBL" id="MBK1667672.1"/>
    </source>
</evidence>
<dbReference type="InterPro" id="IPR036249">
    <property type="entry name" value="Thioredoxin-like_sf"/>
</dbReference>
<keyword evidence="5" id="KW-1185">Reference proteome</keyword>
<comment type="similarity">
    <text evidence="1">Belongs to the SCO1/2 family.</text>
</comment>
<keyword evidence="2" id="KW-1133">Transmembrane helix</keyword>
<dbReference type="Proteomes" id="UP001296873">
    <property type="component" value="Unassembled WGS sequence"/>
</dbReference>
<dbReference type="CDD" id="cd02968">
    <property type="entry name" value="SCO"/>
    <property type="match status" value="1"/>
</dbReference>
<evidence type="ECO:0008006" key="6">
    <source>
        <dbReference type="Google" id="ProtNLM"/>
    </source>
</evidence>
<gene>
    <name evidence="4" type="ORF">CKO28_06445</name>
</gene>
<dbReference type="Gene3D" id="3.40.30.10">
    <property type="entry name" value="Glutaredoxin"/>
    <property type="match status" value="1"/>
</dbReference>
<organism evidence="4 5">
    <name type="scientific">Rhodovibrio sodomensis</name>
    <dbReference type="NCBI Taxonomy" id="1088"/>
    <lineage>
        <taxon>Bacteria</taxon>
        <taxon>Pseudomonadati</taxon>
        <taxon>Pseudomonadota</taxon>
        <taxon>Alphaproteobacteria</taxon>
        <taxon>Rhodospirillales</taxon>
        <taxon>Rhodovibrionaceae</taxon>
        <taxon>Rhodovibrio</taxon>
    </lineage>
</organism>
<evidence type="ECO:0000256" key="3">
    <source>
        <dbReference type="SAM" id="SignalP"/>
    </source>
</evidence>
<proteinExistence type="inferred from homology"/>
<keyword evidence="3" id="KW-0732">Signal</keyword>
<feature type="transmembrane region" description="Helical" evidence="2">
    <location>
        <begin position="12"/>
        <end position="34"/>
    </location>
</feature>
<dbReference type="SUPFAM" id="SSF52833">
    <property type="entry name" value="Thioredoxin-like"/>
    <property type="match status" value="1"/>
</dbReference>
<comment type="caution">
    <text evidence="4">The sequence shown here is derived from an EMBL/GenBank/DDBJ whole genome shotgun (WGS) entry which is preliminary data.</text>
</comment>
<sequence length="240" mass="25779">MTGIWPHSKIARITASLSALASVALIAAVTWQVWLDDGSGRTGTAGGATASRAIGGPFELTNTQGETVTAQDLRGGYSLVFFGYTHCPNVCPMTLQNISQALDVVGEQQPDKVERVTPVFITIDPARDDVARMRDYVDNFHPRLIGLTGDAAAIEQAAEAYHVSYKKVDPEKVAAARQAQQNGGTGMPMSDHASMDHGAYLMQHQSYVFLMGPDGRHLDHVAHSAGAPRIAEMIRQHVDG</sequence>
<name>A0ABS1DCK7_9PROT</name>
<dbReference type="Pfam" id="PF02630">
    <property type="entry name" value="SCO1-SenC"/>
    <property type="match status" value="1"/>
</dbReference>
<dbReference type="EMBL" id="NRRL01000010">
    <property type="protein sequence ID" value="MBK1667672.1"/>
    <property type="molecule type" value="Genomic_DNA"/>
</dbReference>
<keyword evidence="2" id="KW-0472">Membrane</keyword>
<reference evidence="4 5" key="1">
    <citation type="journal article" date="2020" name="Microorganisms">
        <title>Osmotic Adaptation and Compatible Solute Biosynthesis of Phototrophic Bacteria as Revealed from Genome Analyses.</title>
        <authorList>
            <person name="Imhoff J.F."/>
            <person name="Rahn T."/>
            <person name="Kunzel S."/>
            <person name="Keller A."/>
            <person name="Neulinger S.C."/>
        </authorList>
    </citation>
    <scope>NUCLEOTIDE SEQUENCE [LARGE SCALE GENOMIC DNA]</scope>
    <source>
        <strain evidence="4 5">DSM 9895</strain>
    </source>
</reference>
<dbReference type="PANTHER" id="PTHR12151:SF25">
    <property type="entry name" value="LINALOOL DEHYDRATASE_ISOMERASE DOMAIN-CONTAINING PROTEIN"/>
    <property type="match status" value="1"/>
</dbReference>
<accession>A0ABS1DCK7</accession>
<feature type="chain" id="PRO_5046737574" description="SCO family protein" evidence="3">
    <location>
        <begin position="22"/>
        <end position="240"/>
    </location>
</feature>
<evidence type="ECO:0000256" key="2">
    <source>
        <dbReference type="SAM" id="Phobius"/>
    </source>
</evidence>
<protein>
    <recommendedName>
        <fullName evidence="6">SCO family protein</fullName>
    </recommendedName>
</protein>
<dbReference type="InterPro" id="IPR003782">
    <property type="entry name" value="SCO1/SenC"/>
</dbReference>
<dbReference type="PANTHER" id="PTHR12151">
    <property type="entry name" value="ELECTRON TRANSPORT PROTIN SCO1/SENC FAMILY MEMBER"/>
    <property type="match status" value="1"/>
</dbReference>
<evidence type="ECO:0000256" key="1">
    <source>
        <dbReference type="ARBA" id="ARBA00010996"/>
    </source>
</evidence>
<evidence type="ECO:0000313" key="5">
    <source>
        <dbReference type="Proteomes" id="UP001296873"/>
    </source>
</evidence>
<keyword evidence="2" id="KW-0812">Transmembrane</keyword>
<feature type="signal peptide" evidence="3">
    <location>
        <begin position="1"/>
        <end position="21"/>
    </location>
</feature>
<dbReference type="RefSeq" id="WP_200339832.1">
    <property type="nucleotide sequence ID" value="NZ_NRRL01000010.1"/>
</dbReference>